<feature type="transmembrane region" description="Helical" evidence="10">
    <location>
        <begin position="151"/>
        <end position="175"/>
    </location>
</feature>
<evidence type="ECO:0000256" key="6">
    <source>
        <dbReference type="ARBA" id="ARBA00022989"/>
    </source>
</evidence>
<dbReference type="Pfam" id="PF01554">
    <property type="entry name" value="MatE"/>
    <property type="match status" value="2"/>
</dbReference>
<feature type="transmembrane region" description="Helical" evidence="10">
    <location>
        <begin position="38"/>
        <end position="61"/>
    </location>
</feature>
<feature type="transmembrane region" description="Helical" evidence="10">
    <location>
        <begin position="268"/>
        <end position="293"/>
    </location>
</feature>
<evidence type="ECO:0000256" key="7">
    <source>
        <dbReference type="ARBA" id="ARBA00023065"/>
    </source>
</evidence>
<keyword evidence="12" id="KW-1185">Reference proteome</keyword>
<name>A0AAW8QYM1_9ALTE</name>
<gene>
    <name evidence="11" type="ORF">RM544_03540</name>
</gene>
<dbReference type="NCBIfam" id="TIGR00797">
    <property type="entry name" value="matE"/>
    <property type="match status" value="1"/>
</dbReference>
<dbReference type="PIRSF" id="PIRSF006603">
    <property type="entry name" value="DinF"/>
    <property type="match status" value="1"/>
</dbReference>
<dbReference type="GO" id="GO:0005886">
    <property type="term" value="C:plasma membrane"/>
    <property type="evidence" value="ECO:0007669"/>
    <property type="project" value="UniProtKB-SubCell"/>
</dbReference>
<keyword evidence="3" id="KW-0050">Antiport</keyword>
<accession>A0AAW8QYM1</accession>
<evidence type="ECO:0000256" key="8">
    <source>
        <dbReference type="ARBA" id="ARBA00023136"/>
    </source>
</evidence>
<dbReference type="GO" id="GO:0006811">
    <property type="term" value="P:monoatomic ion transport"/>
    <property type="evidence" value="ECO:0007669"/>
    <property type="project" value="UniProtKB-KW"/>
</dbReference>
<feature type="transmembrane region" description="Helical" evidence="10">
    <location>
        <begin position="342"/>
        <end position="365"/>
    </location>
</feature>
<evidence type="ECO:0000313" key="11">
    <source>
        <dbReference type="EMBL" id="MDT0581599.1"/>
    </source>
</evidence>
<evidence type="ECO:0000256" key="5">
    <source>
        <dbReference type="ARBA" id="ARBA00022692"/>
    </source>
</evidence>
<evidence type="ECO:0000256" key="1">
    <source>
        <dbReference type="ARBA" id="ARBA00004429"/>
    </source>
</evidence>
<proteinExistence type="predicted"/>
<comment type="caution">
    <text evidence="11">The sequence shown here is derived from an EMBL/GenBank/DDBJ whole genome shotgun (WGS) entry which is preliminary data.</text>
</comment>
<dbReference type="GO" id="GO:0042910">
    <property type="term" value="F:xenobiotic transmembrane transporter activity"/>
    <property type="evidence" value="ECO:0007669"/>
    <property type="project" value="InterPro"/>
</dbReference>
<keyword evidence="4" id="KW-1003">Cell membrane</keyword>
<organism evidence="11 12">
    <name type="scientific">Brumicola blandensis</name>
    <dbReference type="NCBI Taxonomy" id="3075611"/>
    <lineage>
        <taxon>Bacteria</taxon>
        <taxon>Pseudomonadati</taxon>
        <taxon>Pseudomonadota</taxon>
        <taxon>Gammaproteobacteria</taxon>
        <taxon>Alteromonadales</taxon>
        <taxon>Alteromonadaceae</taxon>
        <taxon>Brumicola</taxon>
    </lineage>
</organism>
<keyword evidence="2" id="KW-0813">Transport</keyword>
<dbReference type="GO" id="GO:0015297">
    <property type="term" value="F:antiporter activity"/>
    <property type="evidence" value="ECO:0007669"/>
    <property type="project" value="UniProtKB-KW"/>
</dbReference>
<feature type="transmembrane region" description="Helical" evidence="10">
    <location>
        <begin position="81"/>
        <end position="102"/>
    </location>
</feature>
<protein>
    <recommendedName>
        <fullName evidence="9">Multidrug-efflux transporter</fullName>
    </recommendedName>
</protein>
<keyword evidence="8 10" id="KW-0472">Membrane</keyword>
<keyword evidence="7" id="KW-0406">Ion transport</keyword>
<feature type="transmembrane region" description="Helical" evidence="10">
    <location>
        <begin position="412"/>
        <end position="430"/>
    </location>
</feature>
<reference evidence="11 12" key="1">
    <citation type="submission" date="2023-09" db="EMBL/GenBank/DDBJ databases">
        <authorList>
            <person name="Rey-Velasco X."/>
        </authorList>
    </citation>
    <scope>NUCLEOTIDE SEQUENCE [LARGE SCALE GENOMIC DNA]</scope>
    <source>
        <strain evidence="11 12">W409</strain>
    </source>
</reference>
<dbReference type="InterPro" id="IPR048279">
    <property type="entry name" value="MdtK-like"/>
</dbReference>
<keyword evidence="5 10" id="KW-0812">Transmembrane</keyword>
<feature type="transmembrane region" description="Helical" evidence="10">
    <location>
        <begin position="233"/>
        <end position="256"/>
    </location>
</feature>
<dbReference type="InterPro" id="IPR050222">
    <property type="entry name" value="MATE_MdtK"/>
</dbReference>
<keyword evidence="6 10" id="KW-1133">Transmembrane helix</keyword>
<feature type="transmembrane region" description="Helical" evidence="10">
    <location>
        <begin position="305"/>
        <end position="330"/>
    </location>
</feature>
<feature type="transmembrane region" description="Helical" evidence="10">
    <location>
        <begin position="122"/>
        <end position="139"/>
    </location>
</feature>
<dbReference type="EMBL" id="JAVRIE010000001">
    <property type="protein sequence ID" value="MDT0581599.1"/>
    <property type="molecule type" value="Genomic_DNA"/>
</dbReference>
<feature type="transmembrane region" description="Helical" evidence="10">
    <location>
        <begin position="377"/>
        <end position="400"/>
    </location>
</feature>
<dbReference type="PANTHER" id="PTHR43298">
    <property type="entry name" value="MULTIDRUG RESISTANCE PROTEIN NORM-RELATED"/>
    <property type="match status" value="1"/>
</dbReference>
<dbReference type="RefSeq" id="WP_311360718.1">
    <property type="nucleotide sequence ID" value="NZ_JAVRIE010000001.1"/>
</dbReference>
<evidence type="ECO:0000256" key="4">
    <source>
        <dbReference type="ARBA" id="ARBA00022475"/>
    </source>
</evidence>
<dbReference type="PANTHER" id="PTHR43298:SF2">
    <property type="entry name" value="FMN_FAD EXPORTER YEEO-RELATED"/>
    <property type="match status" value="1"/>
</dbReference>
<dbReference type="Proteomes" id="UP001249020">
    <property type="component" value="Unassembled WGS sequence"/>
</dbReference>
<evidence type="ECO:0000256" key="9">
    <source>
        <dbReference type="ARBA" id="ARBA00031636"/>
    </source>
</evidence>
<dbReference type="CDD" id="cd13131">
    <property type="entry name" value="MATE_NorM_like"/>
    <property type="match status" value="1"/>
</dbReference>
<evidence type="ECO:0000256" key="2">
    <source>
        <dbReference type="ARBA" id="ARBA00022448"/>
    </source>
</evidence>
<comment type="subcellular location">
    <subcellularLocation>
        <location evidence="1">Cell inner membrane</location>
        <topology evidence="1">Multi-pass membrane protein</topology>
    </subcellularLocation>
</comment>
<evidence type="ECO:0000256" key="3">
    <source>
        <dbReference type="ARBA" id="ARBA00022449"/>
    </source>
</evidence>
<evidence type="ECO:0000256" key="10">
    <source>
        <dbReference type="SAM" id="Phobius"/>
    </source>
</evidence>
<sequence>MKVLLTLAWPLLIAQVTQTLMGVSDTIMAGRYSYTDMAAVAIGFSITMPILMFIQGITLALSPIISRLQGSNQTDKVASALHQSICLSLIISLICVCLIPLVDDFFALMEMEQALRTITIEYTIFILLSAPGFALYQSLRNCCEGLSSTRPTMVIMFAGLLVNIPANYILINGLFGLPELGGVGCGIATMIVIYVMALSTLIYTLSARKLKDYNLFSQFHRPRLALQLNQLKIGLPIAFTIVFEVTLFGVVALLLARFGASVVAAHQIALNFSSLMFMLPMSIGIAVAIRIGYSIGKEDALNAKIAVYCGLFCSIVIALFTATMTVILSTQIASLYTENQEVIYLASSLLFFAALFQFSDGIQVVSANALRGYKDTLAMFLISFVSYWLIGLTVGVVLGLTDWIFPVMKAQGFWIGFISGLSCAAVLMFWRVKVIQKRVAADVSAFA</sequence>
<evidence type="ECO:0000313" key="12">
    <source>
        <dbReference type="Proteomes" id="UP001249020"/>
    </source>
</evidence>
<feature type="transmembrane region" description="Helical" evidence="10">
    <location>
        <begin position="181"/>
        <end position="205"/>
    </location>
</feature>
<dbReference type="AlphaFoldDB" id="A0AAW8QYM1"/>
<dbReference type="InterPro" id="IPR002528">
    <property type="entry name" value="MATE_fam"/>
</dbReference>